<protein>
    <recommendedName>
        <fullName evidence="2">Pyridoxal phosphate homeostasis protein</fullName>
        <shortName evidence="2">PLP homeostasis protein</shortName>
    </recommendedName>
</protein>
<dbReference type="OrthoDB" id="9804072at2"/>
<evidence type="ECO:0000256" key="3">
    <source>
        <dbReference type="PIRSR" id="PIRSR004848-1"/>
    </source>
</evidence>
<dbReference type="Proteomes" id="UP000042527">
    <property type="component" value="Unassembled WGS sequence"/>
</dbReference>
<dbReference type="FunFam" id="3.20.20.10:FF:000018">
    <property type="entry name" value="Pyridoxal phosphate homeostasis protein"/>
    <property type="match status" value="1"/>
</dbReference>
<dbReference type="EMBL" id="CDNC01000022">
    <property type="protein sequence ID" value="CEM62095.1"/>
    <property type="molecule type" value="Genomic_DNA"/>
</dbReference>
<name>A0A0B7GYT0_TREPH</name>
<reference evidence="8" key="2">
    <citation type="submission" date="2015-01" db="EMBL/GenBank/DDBJ databases">
        <authorList>
            <person name="Manzoor Shahid"/>
            <person name="Zubair Saima"/>
        </authorList>
    </citation>
    <scope>NUCLEOTIDE SEQUENCE [LARGE SCALE GENOMIC DNA]</scope>
    <source>
        <strain evidence="8">V1</strain>
    </source>
</reference>
<dbReference type="InterPro" id="IPR001608">
    <property type="entry name" value="Ala_racemase_N"/>
</dbReference>
<dbReference type="InterPro" id="IPR011078">
    <property type="entry name" value="PyrdxlP_homeostasis"/>
</dbReference>
<comment type="similarity">
    <text evidence="2 4">Belongs to the pyridoxal phosphate-binding protein YggS/PROSC family.</text>
</comment>
<evidence type="ECO:0000313" key="6">
    <source>
        <dbReference type="EMBL" id="CEM62095.1"/>
    </source>
</evidence>
<evidence type="ECO:0000313" key="9">
    <source>
        <dbReference type="Proteomes" id="UP000323594"/>
    </source>
</evidence>
<dbReference type="AlphaFoldDB" id="A0A0B7GYT0"/>
<keyword evidence="1 2" id="KW-0663">Pyridoxal phosphate</keyword>
<dbReference type="InterPro" id="IPR029066">
    <property type="entry name" value="PLP-binding_barrel"/>
</dbReference>
<accession>A0A0B7GYT0</accession>
<dbReference type="RefSeq" id="WP_024752881.1">
    <property type="nucleotide sequence ID" value="NZ_CDNC01000022.1"/>
</dbReference>
<dbReference type="HAMAP" id="MF_02087">
    <property type="entry name" value="PLP_homeostasis"/>
    <property type="match status" value="1"/>
</dbReference>
<dbReference type="CDD" id="cd00635">
    <property type="entry name" value="PLPDE_III_YBL036c_like"/>
    <property type="match status" value="1"/>
</dbReference>
<evidence type="ECO:0000313" key="8">
    <source>
        <dbReference type="Proteomes" id="UP000042527"/>
    </source>
</evidence>
<dbReference type="Proteomes" id="UP000323594">
    <property type="component" value="Chromosome"/>
</dbReference>
<comment type="cofactor">
    <cofactor evidence="3">
        <name>pyridoxal 5'-phosphate</name>
        <dbReference type="ChEBI" id="CHEBI:597326"/>
    </cofactor>
</comment>
<feature type="modified residue" description="N6-(pyridoxal phosphate)lysine" evidence="2 3">
    <location>
        <position position="36"/>
    </location>
</feature>
<comment type="function">
    <text evidence="2">Pyridoxal 5'-phosphate (PLP)-binding protein, which is involved in PLP homeostasis.</text>
</comment>
<dbReference type="SUPFAM" id="SSF51419">
    <property type="entry name" value="PLP-binding barrel"/>
    <property type="match status" value="1"/>
</dbReference>
<dbReference type="PANTHER" id="PTHR10146">
    <property type="entry name" value="PROLINE SYNTHETASE CO-TRANSCRIBED BACTERIAL HOMOLOG PROTEIN"/>
    <property type="match status" value="1"/>
</dbReference>
<dbReference type="NCBIfam" id="TIGR00044">
    <property type="entry name" value="YggS family pyridoxal phosphate-dependent enzyme"/>
    <property type="match status" value="1"/>
</dbReference>
<dbReference type="GeneID" id="57751802"/>
<evidence type="ECO:0000256" key="2">
    <source>
        <dbReference type="HAMAP-Rule" id="MF_02087"/>
    </source>
</evidence>
<evidence type="ECO:0000256" key="4">
    <source>
        <dbReference type="RuleBase" id="RU004514"/>
    </source>
</evidence>
<reference evidence="6" key="1">
    <citation type="submission" date="2015-01" db="EMBL/GenBank/DDBJ databases">
        <authorList>
            <person name="Xiang T."/>
            <person name="Song Y."/>
            <person name="Huang L."/>
            <person name="Wang B."/>
            <person name="Wu P."/>
        </authorList>
    </citation>
    <scope>NUCLEOTIDE SEQUENCE [LARGE SCALE GENOMIC DNA]</scope>
    <source>
        <strain evidence="6">V1</strain>
    </source>
</reference>
<dbReference type="PANTHER" id="PTHR10146:SF14">
    <property type="entry name" value="PYRIDOXAL PHOSPHATE HOMEOSTASIS PROTEIN"/>
    <property type="match status" value="1"/>
</dbReference>
<gene>
    <name evidence="7" type="ORF">FUT82_16385</name>
    <name evidence="6" type="ORF">TPHV1_290012</name>
</gene>
<dbReference type="Gene3D" id="3.20.20.10">
    <property type="entry name" value="Alanine racemase"/>
    <property type="match status" value="1"/>
</dbReference>
<evidence type="ECO:0000259" key="5">
    <source>
        <dbReference type="Pfam" id="PF01168"/>
    </source>
</evidence>
<feature type="domain" description="Alanine racemase N-terminal" evidence="5">
    <location>
        <begin position="56"/>
        <end position="229"/>
    </location>
</feature>
<keyword evidence="8" id="KW-1185">Reference proteome</keyword>
<evidence type="ECO:0000256" key="1">
    <source>
        <dbReference type="ARBA" id="ARBA00022898"/>
    </source>
</evidence>
<dbReference type="EMBL" id="CP042817">
    <property type="protein sequence ID" value="QEJ99409.1"/>
    <property type="molecule type" value="Genomic_DNA"/>
</dbReference>
<organism evidence="6 8">
    <name type="scientific">Treponema phagedenis</name>
    <dbReference type="NCBI Taxonomy" id="162"/>
    <lineage>
        <taxon>Bacteria</taxon>
        <taxon>Pseudomonadati</taxon>
        <taxon>Spirochaetota</taxon>
        <taxon>Spirochaetia</taxon>
        <taxon>Spirochaetales</taxon>
        <taxon>Treponemataceae</taxon>
        <taxon>Treponema</taxon>
    </lineage>
</organism>
<proteinExistence type="inferred from homology"/>
<reference evidence="7 9" key="3">
    <citation type="submission" date="2019-08" db="EMBL/GenBank/DDBJ databases">
        <authorList>
            <person name="Kuhnert P."/>
        </authorList>
    </citation>
    <scope>NUCLEOTIDE SEQUENCE [LARGE SCALE GENOMIC DNA]</scope>
    <source>
        <strain evidence="7 9">B36.5</strain>
    </source>
</reference>
<sequence length="232" mass="25972">MNVIQQNIEEVKRRIAEACARAGRDPSEVKLLMATKTIAPDWILQAFECGELLIGENKVQELAEKYEALSAVPHRAHFIGHLQTNKIKDVIQYADCIESVDRFDLAEKLARRLRFEDKTIDVLIQVNTSAEETKSGCAPEEALSLIKQVSAFPDLRIKGLMTIGLFSSDTEKVRACYRLLKNIQEDCIKLALPNVEMAVLSMGMSGDFEIAIEEGSTEVRVGTSIFGERVYH</sequence>
<dbReference type="PIRSF" id="PIRSF004848">
    <property type="entry name" value="YBL036c_PLPDEIII"/>
    <property type="match status" value="1"/>
</dbReference>
<dbReference type="GO" id="GO:0030170">
    <property type="term" value="F:pyridoxal phosphate binding"/>
    <property type="evidence" value="ECO:0007669"/>
    <property type="project" value="UniProtKB-UniRule"/>
</dbReference>
<dbReference type="Pfam" id="PF01168">
    <property type="entry name" value="Ala_racemase_N"/>
    <property type="match status" value="1"/>
</dbReference>
<evidence type="ECO:0000313" key="7">
    <source>
        <dbReference type="EMBL" id="QEJ99409.1"/>
    </source>
</evidence>